<evidence type="ECO:0000256" key="1">
    <source>
        <dbReference type="ARBA" id="ARBA00002524"/>
    </source>
</evidence>
<keyword evidence="5 10" id="KW-0689">Ribosomal protein</keyword>
<keyword evidence="13" id="KW-0934">Plastid</keyword>
<dbReference type="Gene3D" id="3.30.230.10">
    <property type="match status" value="1"/>
</dbReference>
<keyword evidence="3" id="KW-0699">rRNA-binding</keyword>
<keyword evidence="6 10" id="KW-0687">Ribonucleoprotein</keyword>
<dbReference type="GO" id="GO:0005737">
    <property type="term" value="C:cytoplasm"/>
    <property type="evidence" value="ECO:0007669"/>
    <property type="project" value="UniProtKB-ARBA"/>
</dbReference>
<evidence type="ECO:0000259" key="12">
    <source>
        <dbReference type="PROSITE" id="PS50881"/>
    </source>
</evidence>
<evidence type="ECO:0000256" key="10">
    <source>
        <dbReference type="PROSITE-ProRule" id="PRU00268"/>
    </source>
</evidence>
<evidence type="ECO:0000256" key="3">
    <source>
        <dbReference type="ARBA" id="ARBA00022730"/>
    </source>
</evidence>
<name>A0A075W7T0_GALSU</name>
<dbReference type="InterPro" id="IPR005712">
    <property type="entry name" value="Ribosomal_uS5_bac-type"/>
</dbReference>
<dbReference type="PANTHER" id="PTHR48277">
    <property type="entry name" value="MITOCHONDRIAL RIBOSOMAL PROTEIN S5"/>
    <property type="match status" value="1"/>
</dbReference>
<dbReference type="Pfam" id="PF03719">
    <property type="entry name" value="Ribosomal_S5_C"/>
    <property type="match status" value="1"/>
</dbReference>
<dbReference type="PROSITE" id="PS50881">
    <property type="entry name" value="S5_DSRBD"/>
    <property type="match status" value="1"/>
</dbReference>
<dbReference type="NCBIfam" id="TIGR01021">
    <property type="entry name" value="rpsE_bact"/>
    <property type="match status" value="1"/>
</dbReference>
<dbReference type="GO" id="GO:0006412">
    <property type="term" value="P:translation"/>
    <property type="evidence" value="ECO:0007669"/>
    <property type="project" value="InterPro"/>
</dbReference>
<dbReference type="Pfam" id="PF00333">
    <property type="entry name" value="Ribosomal_S5"/>
    <property type="match status" value="1"/>
</dbReference>
<gene>
    <name evidence="13" type="primary">rps5</name>
</gene>
<dbReference type="InterPro" id="IPR014721">
    <property type="entry name" value="Ribsml_uS5_D2-typ_fold_subgr"/>
</dbReference>
<dbReference type="GeneID" id="20005551"/>
<evidence type="ECO:0000256" key="5">
    <source>
        <dbReference type="ARBA" id="ARBA00022980"/>
    </source>
</evidence>
<evidence type="ECO:0000256" key="4">
    <source>
        <dbReference type="ARBA" id="ARBA00022884"/>
    </source>
</evidence>
<protein>
    <recommendedName>
        <fullName evidence="8">Small ribosomal subunit protein uS5c</fullName>
    </recommendedName>
    <alternativeName>
        <fullName evidence="9">30S ribosomal protein S5, chloroplastic</fullName>
    </alternativeName>
</protein>
<dbReference type="AlphaFoldDB" id="A0A075W7T0"/>
<dbReference type="PANTHER" id="PTHR48277:SF1">
    <property type="entry name" value="MITOCHONDRIAL RIBOSOMAL PROTEIN S5"/>
    <property type="match status" value="1"/>
</dbReference>
<dbReference type="RefSeq" id="YP_009051060.1">
    <property type="nucleotide sequence ID" value="NC_024665.1"/>
</dbReference>
<dbReference type="InterPro" id="IPR005324">
    <property type="entry name" value="Ribosomal_uS5_C"/>
</dbReference>
<evidence type="ECO:0000256" key="8">
    <source>
        <dbReference type="ARBA" id="ARBA00035156"/>
    </source>
</evidence>
<proteinExistence type="inferred from homology"/>
<evidence type="ECO:0000256" key="2">
    <source>
        <dbReference type="ARBA" id="ARBA00008945"/>
    </source>
</evidence>
<dbReference type="SUPFAM" id="SSF54211">
    <property type="entry name" value="Ribosomal protein S5 domain 2-like"/>
    <property type="match status" value="1"/>
</dbReference>
<organism evidence="13">
    <name type="scientific">Galdieria sulphuraria</name>
    <name type="common">Red alga</name>
    <dbReference type="NCBI Taxonomy" id="130081"/>
    <lineage>
        <taxon>Eukaryota</taxon>
        <taxon>Rhodophyta</taxon>
        <taxon>Bangiophyceae</taxon>
        <taxon>Galdieriales</taxon>
        <taxon>Galdieriaceae</taxon>
        <taxon>Galdieria</taxon>
    </lineage>
</organism>
<dbReference type="GO" id="GO:0019843">
    <property type="term" value="F:rRNA binding"/>
    <property type="evidence" value="ECO:0007669"/>
    <property type="project" value="UniProtKB-KW"/>
</dbReference>
<dbReference type="SUPFAM" id="SSF54768">
    <property type="entry name" value="dsRNA-binding domain-like"/>
    <property type="match status" value="1"/>
</dbReference>
<dbReference type="InterPro" id="IPR020568">
    <property type="entry name" value="Ribosomal_Su5_D2-typ_SF"/>
</dbReference>
<dbReference type="FunFam" id="3.30.230.10:FF:000002">
    <property type="entry name" value="30S ribosomal protein S5"/>
    <property type="match status" value="1"/>
</dbReference>
<dbReference type="InterPro" id="IPR013810">
    <property type="entry name" value="Ribosomal_uS5_N"/>
</dbReference>
<evidence type="ECO:0000313" key="13">
    <source>
        <dbReference type="EMBL" id="AIG92504.1"/>
    </source>
</evidence>
<geneLocation type="plastid" evidence="13"/>
<keyword evidence="4" id="KW-0694">RNA-binding</keyword>
<evidence type="ECO:0000256" key="9">
    <source>
        <dbReference type="ARBA" id="ARBA00035347"/>
    </source>
</evidence>
<comment type="function">
    <text evidence="1">With S4 and S12 plays an important role in translational accuracy.</text>
</comment>
<evidence type="ECO:0000256" key="11">
    <source>
        <dbReference type="RuleBase" id="RU003823"/>
    </source>
</evidence>
<dbReference type="HAMAP" id="MF_01307_B">
    <property type="entry name" value="Ribosomal_uS5_B"/>
    <property type="match status" value="1"/>
</dbReference>
<dbReference type="KEGG" id="gsl:JL72_p150"/>
<dbReference type="GO" id="GO:0003735">
    <property type="term" value="F:structural constituent of ribosome"/>
    <property type="evidence" value="ECO:0007669"/>
    <property type="project" value="UniProtKB-UniRule"/>
</dbReference>
<reference evidence="13" key="1">
    <citation type="journal article" date="2015" name="Genome Biol. Evol.">
        <title>Extreme features of the Galdieria sulphuraria organellar genomes: a consequence of polyextremophily?</title>
        <authorList>
            <person name="Jain K."/>
            <person name="Krause K."/>
            <person name="Grewe F."/>
            <person name="Nelson G.F."/>
            <person name="Weber A.P."/>
            <person name="Christensen A.C."/>
            <person name="Mower J.P."/>
        </authorList>
    </citation>
    <scope>NUCLEOTIDE SEQUENCE</scope>
    <source>
        <strain evidence="13">074W</strain>
    </source>
</reference>
<evidence type="ECO:0000256" key="6">
    <source>
        <dbReference type="ARBA" id="ARBA00023274"/>
    </source>
</evidence>
<dbReference type="GO" id="GO:0015935">
    <property type="term" value="C:small ribosomal subunit"/>
    <property type="evidence" value="ECO:0007669"/>
    <property type="project" value="InterPro"/>
</dbReference>
<dbReference type="EMBL" id="KJ700459">
    <property type="protein sequence ID" value="AIG92504.1"/>
    <property type="molecule type" value="Genomic_DNA"/>
</dbReference>
<comment type="similarity">
    <text evidence="2 11">Belongs to the universal ribosomal protein uS5 family.</text>
</comment>
<evidence type="ECO:0000256" key="7">
    <source>
        <dbReference type="ARBA" id="ARBA00025844"/>
    </source>
</evidence>
<feature type="domain" description="S5 DRBM" evidence="12">
    <location>
        <begin position="8"/>
        <end position="71"/>
    </location>
</feature>
<dbReference type="Gene3D" id="3.30.160.20">
    <property type="match status" value="1"/>
</dbReference>
<dbReference type="InterPro" id="IPR000851">
    <property type="entry name" value="Ribosomal_uS5"/>
</dbReference>
<comment type="subunit">
    <text evidence="7">Part of the 30S ribosomal subunit. Contacts protein S4.</text>
</comment>
<accession>A0A075W7T0</accession>
<sequence>MKSQENELVEKVVQVKRVTKVVKGGKKLSFRVVVIVGDQLNQVGIGIGKASEVISAIRKAIADGKKNLIQVPLNKNYSIPHIIQNSFGAASIILRPSSLGSGVIAGGAVRIVLELAGVKNVLAKQLGSNNKLNNAYATIIALKKLKSIQHTLKHRA</sequence>